<dbReference type="InterPro" id="IPR012677">
    <property type="entry name" value="Nucleotide-bd_a/b_plait_sf"/>
</dbReference>
<reference evidence="6 7" key="1">
    <citation type="journal article" date="2022" name="bioRxiv">
        <title>Genomics of Preaxostyla Flagellates Illuminates Evolutionary Transitions and the Path Towards Mitochondrial Loss.</title>
        <authorList>
            <person name="Novak L.V.F."/>
            <person name="Treitli S.C."/>
            <person name="Pyrih J."/>
            <person name="Halakuc P."/>
            <person name="Pipaliya S.V."/>
            <person name="Vacek V."/>
            <person name="Brzon O."/>
            <person name="Soukal P."/>
            <person name="Eme L."/>
            <person name="Dacks J.B."/>
            <person name="Karnkowska A."/>
            <person name="Elias M."/>
            <person name="Hampl V."/>
        </authorList>
    </citation>
    <scope>NUCLEOTIDE SEQUENCE [LARGE SCALE GENOMIC DNA]</scope>
    <source>
        <strain evidence="6">NAU3</strain>
        <tissue evidence="6">Gut</tissue>
    </source>
</reference>
<evidence type="ECO:0000313" key="7">
    <source>
        <dbReference type="Proteomes" id="UP001281761"/>
    </source>
</evidence>
<sequence length="437" mass="48823">MYNNPGPKPSRQFSGTPVPSKVIHLRNVPPTLSVPDLIRIGEQFGKVVSCSQLRHNSQFVMQFQDLPSATNFFKTYSQSGLLVQGATIYVTYSLRQSIAAPNPETSGHTHILHLTITNVQYDINVNVLSQIFNRFDTSPRKSVEKIVIFQKSDDVQALIQFTYPADAQNAKHHLHGKNIYSNCCTLSIEDSIAPNLDVRENSNKSVDYTNPNLPQGNDYHNYRGSLMTTPQQNPQSTFPGYARNPVLLVNRIPSDKIGCDQLFNLFSNYGTITCIKILFNKPETALIQFSDAEDAGRAVNALRNVPLFGSTLEVSVSRNAFIKNTQNPDNADPHTRNYDRQRNRSIKASANGQRNTASPSETLHVANLSNNTTEEQIVRHLGSQGAIEKVKVYDHAGKKMALVKFKNINEAVECMCMAHNTLLDEKSIKLTFTRNTI</sequence>
<dbReference type="SMART" id="SM00360">
    <property type="entry name" value="RRM"/>
    <property type="match status" value="4"/>
</dbReference>
<organism evidence="6 7">
    <name type="scientific">Blattamonas nauphoetae</name>
    <dbReference type="NCBI Taxonomy" id="2049346"/>
    <lineage>
        <taxon>Eukaryota</taxon>
        <taxon>Metamonada</taxon>
        <taxon>Preaxostyla</taxon>
        <taxon>Oxymonadida</taxon>
        <taxon>Blattamonas</taxon>
    </lineage>
</organism>
<keyword evidence="1" id="KW-0677">Repeat</keyword>
<dbReference type="Pfam" id="PF11835">
    <property type="entry name" value="RRM_8"/>
    <property type="match status" value="1"/>
</dbReference>
<dbReference type="Gene3D" id="3.30.70.330">
    <property type="match status" value="4"/>
</dbReference>
<dbReference type="Pfam" id="PF00076">
    <property type="entry name" value="RRM_1"/>
    <property type="match status" value="1"/>
</dbReference>
<feature type="compositionally biased region" description="Basic and acidic residues" evidence="4">
    <location>
        <begin position="331"/>
        <end position="342"/>
    </location>
</feature>
<name>A0ABQ9XFS4_9EUKA</name>
<evidence type="ECO:0000256" key="2">
    <source>
        <dbReference type="ARBA" id="ARBA00022884"/>
    </source>
</evidence>
<dbReference type="EMBL" id="JARBJD010000120">
    <property type="protein sequence ID" value="KAK2951322.1"/>
    <property type="molecule type" value="Genomic_DNA"/>
</dbReference>
<evidence type="ECO:0000256" key="1">
    <source>
        <dbReference type="ARBA" id="ARBA00022737"/>
    </source>
</evidence>
<proteinExistence type="predicted"/>
<feature type="domain" description="RRM" evidence="5">
    <location>
        <begin position="245"/>
        <end position="319"/>
    </location>
</feature>
<accession>A0ABQ9XFS4</accession>
<comment type="caution">
    <text evidence="6">The sequence shown here is derived from an EMBL/GenBank/DDBJ whole genome shotgun (WGS) entry which is preliminary data.</text>
</comment>
<feature type="domain" description="RRM" evidence="5">
    <location>
        <begin position="361"/>
        <end position="435"/>
    </location>
</feature>
<dbReference type="Pfam" id="PF13893">
    <property type="entry name" value="RRM_5"/>
    <property type="match status" value="1"/>
</dbReference>
<evidence type="ECO:0000256" key="3">
    <source>
        <dbReference type="PROSITE-ProRule" id="PRU00176"/>
    </source>
</evidence>
<dbReference type="InterPro" id="IPR000504">
    <property type="entry name" value="RRM_dom"/>
</dbReference>
<feature type="region of interest" description="Disordered" evidence="4">
    <location>
        <begin position="323"/>
        <end position="359"/>
    </location>
</feature>
<gene>
    <name evidence="6" type="ORF">BLNAU_13701</name>
</gene>
<dbReference type="PANTHER" id="PTHR15592">
    <property type="entry name" value="MATRIN 3/NUCLEAR PROTEIN 220-RELATED"/>
    <property type="match status" value="1"/>
</dbReference>
<keyword evidence="7" id="KW-1185">Reference proteome</keyword>
<evidence type="ECO:0000313" key="6">
    <source>
        <dbReference type="EMBL" id="KAK2951322.1"/>
    </source>
</evidence>
<dbReference type="SUPFAM" id="SSF54928">
    <property type="entry name" value="RNA-binding domain, RBD"/>
    <property type="match status" value="4"/>
</dbReference>
<dbReference type="Proteomes" id="UP001281761">
    <property type="component" value="Unassembled WGS sequence"/>
</dbReference>
<keyword evidence="2 3" id="KW-0694">RNA-binding</keyword>
<dbReference type="InterPro" id="IPR035979">
    <property type="entry name" value="RBD_domain_sf"/>
</dbReference>
<feature type="compositionally biased region" description="Polar residues" evidence="4">
    <location>
        <begin position="346"/>
        <end position="359"/>
    </location>
</feature>
<dbReference type="InterPro" id="IPR021790">
    <property type="entry name" value="PTBP1-like_RRM2"/>
</dbReference>
<protein>
    <submittedName>
        <fullName evidence="6">Polypyrimidine tract-binding protein</fullName>
    </submittedName>
</protein>
<evidence type="ECO:0000256" key="4">
    <source>
        <dbReference type="SAM" id="MobiDB-lite"/>
    </source>
</evidence>
<evidence type="ECO:0000259" key="5">
    <source>
        <dbReference type="PROSITE" id="PS50102"/>
    </source>
</evidence>
<dbReference type="PROSITE" id="PS50102">
    <property type="entry name" value="RRM"/>
    <property type="match status" value="2"/>
</dbReference>